<name>A0A0A9GH23_ARUDO</name>
<evidence type="ECO:0000313" key="1">
    <source>
        <dbReference type="EMBL" id="JAE23782.1"/>
    </source>
</evidence>
<proteinExistence type="predicted"/>
<reference evidence="1" key="1">
    <citation type="submission" date="2014-09" db="EMBL/GenBank/DDBJ databases">
        <authorList>
            <person name="Magalhaes I.L.F."/>
            <person name="Oliveira U."/>
            <person name="Santos F.R."/>
            <person name="Vidigal T.H.D.A."/>
            <person name="Brescovit A.D."/>
            <person name="Santos A.J."/>
        </authorList>
    </citation>
    <scope>NUCLEOTIDE SEQUENCE</scope>
    <source>
        <tissue evidence="1">Shoot tissue taken approximately 20 cm above the soil surface</tissue>
    </source>
</reference>
<accession>A0A0A9GH23</accession>
<protein>
    <submittedName>
        <fullName evidence="1">Uncharacterized protein</fullName>
    </submittedName>
</protein>
<organism evidence="1">
    <name type="scientific">Arundo donax</name>
    <name type="common">Giant reed</name>
    <name type="synonym">Donax arundinaceus</name>
    <dbReference type="NCBI Taxonomy" id="35708"/>
    <lineage>
        <taxon>Eukaryota</taxon>
        <taxon>Viridiplantae</taxon>
        <taxon>Streptophyta</taxon>
        <taxon>Embryophyta</taxon>
        <taxon>Tracheophyta</taxon>
        <taxon>Spermatophyta</taxon>
        <taxon>Magnoliopsida</taxon>
        <taxon>Liliopsida</taxon>
        <taxon>Poales</taxon>
        <taxon>Poaceae</taxon>
        <taxon>PACMAD clade</taxon>
        <taxon>Arundinoideae</taxon>
        <taxon>Arundineae</taxon>
        <taxon>Arundo</taxon>
    </lineage>
</organism>
<dbReference type="EMBL" id="GBRH01174114">
    <property type="protein sequence ID" value="JAE23782.1"/>
    <property type="molecule type" value="Transcribed_RNA"/>
</dbReference>
<reference evidence="1" key="2">
    <citation type="journal article" date="2015" name="Data Brief">
        <title>Shoot transcriptome of the giant reed, Arundo donax.</title>
        <authorList>
            <person name="Barrero R.A."/>
            <person name="Guerrero F.D."/>
            <person name="Moolhuijzen P."/>
            <person name="Goolsby J.A."/>
            <person name="Tidwell J."/>
            <person name="Bellgard S.E."/>
            <person name="Bellgard M.I."/>
        </authorList>
    </citation>
    <scope>NUCLEOTIDE SEQUENCE</scope>
    <source>
        <tissue evidence="1">Shoot tissue taken approximately 20 cm above the soil surface</tissue>
    </source>
</reference>
<sequence>MHTLACTGNEDES</sequence>